<dbReference type="RefSeq" id="WP_170856569.1">
    <property type="nucleotide sequence ID" value="NZ_FNOT01000001.1"/>
</dbReference>
<keyword evidence="2" id="KW-1185">Reference proteome</keyword>
<name>A0A1H3ALN5_9ACTN</name>
<accession>A0A1H3ALN5</accession>
<proteinExistence type="predicted"/>
<protein>
    <recommendedName>
        <fullName evidence="3">Bleomycin resistance protein</fullName>
    </recommendedName>
</protein>
<organism evidence="1 2">
    <name type="scientific">Geodermatophilus africanus</name>
    <dbReference type="NCBI Taxonomy" id="1137993"/>
    <lineage>
        <taxon>Bacteria</taxon>
        <taxon>Bacillati</taxon>
        <taxon>Actinomycetota</taxon>
        <taxon>Actinomycetes</taxon>
        <taxon>Geodermatophilales</taxon>
        <taxon>Geodermatophilaceae</taxon>
        <taxon>Geodermatophilus</taxon>
    </lineage>
</organism>
<dbReference type="AlphaFoldDB" id="A0A1H3ALN5"/>
<dbReference type="STRING" id="1137993.SAMN05660209_00100"/>
<gene>
    <name evidence="1" type="ORF">SAMN05660209_00100</name>
</gene>
<reference evidence="2" key="1">
    <citation type="submission" date="2016-10" db="EMBL/GenBank/DDBJ databases">
        <authorList>
            <person name="Varghese N."/>
            <person name="Submissions S."/>
        </authorList>
    </citation>
    <scope>NUCLEOTIDE SEQUENCE [LARGE SCALE GENOMIC DNA]</scope>
    <source>
        <strain evidence="2">DSM 45422</strain>
    </source>
</reference>
<evidence type="ECO:0000313" key="1">
    <source>
        <dbReference type="EMBL" id="SDX30515.1"/>
    </source>
</evidence>
<evidence type="ECO:0000313" key="2">
    <source>
        <dbReference type="Proteomes" id="UP000198921"/>
    </source>
</evidence>
<sequence>MDDPTLARLLREAEEHHGRYEPVGPPHHWSDWYAGYVVARQQGRTPDEAVADATLVIEGAPH</sequence>
<dbReference type="Proteomes" id="UP000198921">
    <property type="component" value="Unassembled WGS sequence"/>
</dbReference>
<evidence type="ECO:0008006" key="3">
    <source>
        <dbReference type="Google" id="ProtNLM"/>
    </source>
</evidence>
<dbReference type="EMBL" id="FNOT01000001">
    <property type="protein sequence ID" value="SDX30515.1"/>
    <property type="molecule type" value="Genomic_DNA"/>
</dbReference>